<keyword evidence="3" id="KW-0732">Signal</keyword>
<evidence type="ECO:0000256" key="4">
    <source>
        <dbReference type="ARBA" id="ARBA00023088"/>
    </source>
</evidence>
<dbReference type="Proteomes" id="UP000276899">
    <property type="component" value="Chromosome"/>
</dbReference>
<evidence type="ECO:0000256" key="2">
    <source>
        <dbReference type="ARBA" id="ARBA00022525"/>
    </source>
</evidence>
<feature type="region of interest" description="Disordered" evidence="5">
    <location>
        <begin position="379"/>
        <end position="515"/>
    </location>
</feature>
<feature type="compositionally biased region" description="Basic residues" evidence="5">
    <location>
        <begin position="11"/>
        <end position="22"/>
    </location>
</feature>
<accession>A0A3S4WGF3</accession>
<keyword evidence="6" id="KW-0812">Transmembrane</keyword>
<keyword evidence="1" id="KW-0134">Cell wall</keyword>
<evidence type="ECO:0000256" key="6">
    <source>
        <dbReference type="SAM" id="Phobius"/>
    </source>
</evidence>
<feature type="region of interest" description="Disordered" evidence="5">
    <location>
        <begin position="250"/>
        <end position="269"/>
    </location>
</feature>
<protein>
    <submittedName>
        <fullName evidence="8">Ribonucleases G and E</fullName>
    </submittedName>
</protein>
<keyword evidence="9" id="KW-1185">Reference proteome</keyword>
<dbReference type="InterPro" id="IPR046022">
    <property type="entry name" value="DUF5979"/>
</dbReference>
<sequence>MRGLPAFITGRAHRGRDRSGGSRRRGALFAALLVIAALIPAGRPPAMAQDVAGITVQASPVVFSWVSVPNQTETFMNSNPTFTYTYKCYSPAGTAFAEGTVTLKGREETRLEFPTGDAGTDYCMFWVEKDEDAHVPGFTFQSSTPYKGVLTTDPTRKVYLSTYYNVIPGDFTVSKVVTGEPPSEWLKTYKQYRFTYTCTTDAGAVQKGLVWVQNGKSVKTSVVASDCVIKEADVDSDFLNADVTTTYSVNGGASTSEPPTVRATRGDGGNPTVTVNNHYAELRGDFAVVKTVTGADAGDREFVFTYTCTDPDETSGSMRVRADGQPVNAGFSLPKDTTCTIVEQREGTEIEGYTLSKLGQATVTITAGATARAEIENTYTPAPAPEPSPEPTPSATTQAPNPEPSPTATTEAPNPEPNPEPTATATTEAPSPEPNPSATTQAPNPEPIPSATTQAPAPAPSPSADGNATAPSSAPAPAGSASAGAPSAGSGSAKDRPALARTGTSPVVPALLGSGTVLVGLALLRAHSRRRN</sequence>
<evidence type="ECO:0000256" key="3">
    <source>
        <dbReference type="ARBA" id="ARBA00022729"/>
    </source>
</evidence>
<evidence type="ECO:0000313" key="9">
    <source>
        <dbReference type="Proteomes" id="UP000276899"/>
    </source>
</evidence>
<feature type="transmembrane region" description="Helical" evidence="6">
    <location>
        <begin position="506"/>
        <end position="524"/>
    </location>
</feature>
<reference evidence="8 9" key="1">
    <citation type="submission" date="2018-12" db="EMBL/GenBank/DDBJ databases">
        <authorList>
            <consortium name="Pathogen Informatics"/>
        </authorList>
    </citation>
    <scope>NUCLEOTIDE SEQUENCE [LARGE SCALE GENOMIC DNA]</scope>
    <source>
        <strain evidence="8 9">NCTC11923</strain>
    </source>
</reference>
<feature type="region of interest" description="Disordered" evidence="5">
    <location>
        <begin position="1"/>
        <end position="22"/>
    </location>
</feature>
<feature type="compositionally biased region" description="Low complexity" evidence="5">
    <location>
        <begin position="393"/>
        <end position="413"/>
    </location>
</feature>
<dbReference type="AlphaFoldDB" id="A0A3S4WGF3"/>
<evidence type="ECO:0000256" key="5">
    <source>
        <dbReference type="SAM" id="MobiDB-lite"/>
    </source>
</evidence>
<dbReference type="PRINTS" id="PR01217">
    <property type="entry name" value="PRICHEXTENSN"/>
</dbReference>
<proteinExistence type="predicted"/>
<keyword evidence="6" id="KW-1133">Transmembrane helix</keyword>
<name>A0A3S4WGF3_9ACTO</name>
<feature type="compositionally biased region" description="Pro residues" evidence="5">
    <location>
        <begin position="382"/>
        <end position="392"/>
    </location>
</feature>
<gene>
    <name evidence="8" type="ORF">NCTC11923_00949</name>
</gene>
<keyword evidence="6" id="KW-0472">Membrane</keyword>
<organism evidence="8 9">
    <name type="scientific">Actinomyces slackii</name>
    <dbReference type="NCBI Taxonomy" id="52774"/>
    <lineage>
        <taxon>Bacteria</taxon>
        <taxon>Bacillati</taxon>
        <taxon>Actinomycetota</taxon>
        <taxon>Actinomycetes</taxon>
        <taxon>Actinomycetales</taxon>
        <taxon>Actinomycetaceae</taxon>
        <taxon>Actinomyces</taxon>
    </lineage>
</organism>
<evidence type="ECO:0000256" key="1">
    <source>
        <dbReference type="ARBA" id="ARBA00022512"/>
    </source>
</evidence>
<evidence type="ECO:0000259" key="7">
    <source>
        <dbReference type="PROSITE" id="PS50847"/>
    </source>
</evidence>
<dbReference type="PROSITE" id="PS50847">
    <property type="entry name" value="GRAM_POS_ANCHORING"/>
    <property type="match status" value="1"/>
</dbReference>
<dbReference type="KEGG" id="asla:NCTC11923_00949"/>
<feature type="compositionally biased region" description="Low complexity" evidence="5">
    <location>
        <begin position="421"/>
        <end position="440"/>
    </location>
</feature>
<keyword evidence="2" id="KW-0964">Secreted</keyword>
<feature type="compositionally biased region" description="Low complexity" evidence="5">
    <location>
        <begin position="470"/>
        <end position="492"/>
    </location>
</feature>
<dbReference type="Pfam" id="PF19407">
    <property type="entry name" value="DUF5979"/>
    <property type="match status" value="2"/>
</dbReference>
<feature type="domain" description="Gram-positive cocci surface proteins LPxTG" evidence="7">
    <location>
        <begin position="499"/>
        <end position="532"/>
    </location>
</feature>
<keyword evidence="4" id="KW-0572">Peptidoglycan-anchor</keyword>
<evidence type="ECO:0000313" key="8">
    <source>
        <dbReference type="EMBL" id="VEG74315.1"/>
    </source>
</evidence>
<dbReference type="InterPro" id="IPR019931">
    <property type="entry name" value="LPXTG_anchor"/>
</dbReference>
<dbReference type="EMBL" id="LR134363">
    <property type="protein sequence ID" value="VEG74315.1"/>
    <property type="molecule type" value="Genomic_DNA"/>
</dbReference>
<dbReference type="RefSeq" id="WP_126412170.1">
    <property type="nucleotide sequence ID" value="NZ_LR134363.1"/>
</dbReference>